<evidence type="ECO:0000313" key="2">
    <source>
        <dbReference type="EMBL" id="AOZ50482.1"/>
    </source>
</evidence>
<reference evidence="2 3" key="1">
    <citation type="submission" date="2016-10" db="EMBL/GenBank/DDBJ databases">
        <title>Chromobacterium muskegensis sp. nov., an insecticidal bacterium isolated from Sphagnum bogs.</title>
        <authorList>
            <person name="Sparks M.E."/>
            <person name="Blackburn M.B."/>
            <person name="Gundersen-Rindal D.E."/>
            <person name="Mitchell A."/>
            <person name="Farrar R."/>
            <person name="Kuhar D."/>
        </authorList>
    </citation>
    <scope>NUCLEOTIDE SEQUENCE [LARGE SCALE GENOMIC DNA]</scope>
    <source>
        <strain evidence="2 3">21-1</strain>
    </source>
</reference>
<accession>A0A1D9LGT8</accession>
<proteinExistence type="predicted"/>
<sequence>MERRSAPEVSAMPNEHPGRMHLSAAPGKPAFIAIDGPAHGQYRQYPEAIFPSKRPSRAHHRCAGQSDVFAAPCFRVACRFQRTPCRRQARAMDDSGGAAAM</sequence>
<organism evidence="2 3">
    <name type="scientific">Chromobacterium vaccinii</name>
    <dbReference type="NCBI Taxonomy" id="1108595"/>
    <lineage>
        <taxon>Bacteria</taxon>
        <taxon>Pseudomonadati</taxon>
        <taxon>Pseudomonadota</taxon>
        <taxon>Betaproteobacteria</taxon>
        <taxon>Neisseriales</taxon>
        <taxon>Chromobacteriaceae</taxon>
        <taxon>Chromobacterium</taxon>
    </lineage>
</organism>
<name>A0A1D9LGT8_9NEIS</name>
<dbReference type="EMBL" id="CP017707">
    <property type="protein sequence ID" value="AOZ50482.1"/>
    <property type="molecule type" value="Genomic_DNA"/>
</dbReference>
<dbReference type="Proteomes" id="UP000178776">
    <property type="component" value="Chromosome"/>
</dbReference>
<feature type="region of interest" description="Disordered" evidence="1">
    <location>
        <begin position="1"/>
        <end position="26"/>
    </location>
</feature>
<evidence type="ECO:0000313" key="3">
    <source>
        <dbReference type="Proteomes" id="UP000178776"/>
    </source>
</evidence>
<dbReference type="KEGG" id="cvc:BKX93_11115"/>
<evidence type="ECO:0000256" key="1">
    <source>
        <dbReference type="SAM" id="MobiDB-lite"/>
    </source>
</evidence>
<protein>
    <submittedName>
        <fullName evidence="2">Uncharacterized protein</fullName>
    </submittedName>
</protein>
<gene>
    <name evidence="2" type="ORF">BKX93_11115</name>
</gene>
<dbReference type="STRING" id="1108595.BKX93_11115"/>
<dbReference type="AlphaFoldDB" id="A0A1D9LGT8"/>